<protein>
    <recommendedName>
        <fullName evidence="2">Lipocalin-like domain-containing protein</fullName>
    </recommendedName>
</protein>
<keyword evidence="4" id="KW-1185">Reference proteome</keyword>
<evidence type="ECO:0000259" key="2">
    <source>
        <dbReference type="Pfam" id="PF13944"/>
    </source>
</evidence>
<evidence type="ECO:0000313" key="4">
    <source>
        <dbReference type="Proteomes" id="UP000010433"/>
    </source>
</evidence>
<comment type="caution">
    <text evidence="3">The sequence shown here is derived from an EMBL/GenBank/DDBJ whole genome shotgun (WGS) entry which is preliminary data.</text>
</comment>
<dbReference type="PATRIC" id="fig|1127699.3.peg.160"/>
<dbReference type="RefSeq" id="WP_009162664.1">
    <property type="nucleotide sequence ID" value="NZ_KB291001.1"/>
</dbReference>
<name>L1NL30_9BACT</name>
<dbReference type="OrthoDB" id="1082976at2"/>
<dbReference type="EMBL" id="AMEP01000020">
    <property type="protein sequence ID" value="EKY03872.1"/>
    <property type="molecule type" value="Genomic_DNA"/>
</dbReference>
<dbReference type="Gene3D" id="2.60.120.890">
    <property type="entry name" value="BT2081, beta-jelly-roll domain"/>
    <property type="match status" value="1"/>
</dbReference>
<keyword evidence="1" id="KW-0732">Signal</keyword>
<dbReference type="AlphaFoldDB" id="L1NL30"/>
<organism evidence="3 4">
    <name type="scientific">Hoylesella saccharolytica F0055</name>
    <dbReference type="NCBI Taxonomy" id="1127699"/>
    <lineage>
        <taxon>Bacteria</taxon>
        <taxon>Pseudomonadati</taxon>
        <taxon>Bacteroidota</taxon>
        <taxon>Bacteroidia</taxon>
        <taxon>Bacteroidales</taxon>
        <taxon>Prevotellaceae</taxon>
        <taxon>Hoylesella</taxon>
    </lineage>
</organism>
<reference evidence="3 4" key="1">
    <citation type="submission" date="2012-05" db="EMBL/GenBank/DDBJ databases">
        <authorList>
            <person name="Weinstock G."/>
            <person name="Sodergren E."/>
            <person name="Lobos E.A."/>
            <person name="Fulton L."/>
            <person name="Fulton R."/>
            <person name="Courtney L."/>
            <person name="Fronick C."/>
            <person name="O'Laughlin M."/>
            <person name="Godfrey J."/>
            <person name="Wilson R.M."/>
            <person name="Miner T."/>
            <person name="Farmer C."/>
            <person name="Delehaunty K."/>
            <person name="Cordes M."/>
            <person name="Minx P."/>
            <person name="Tomlinson C."/>
            <person name="Chen J."/>
            <person name="Wollam A."/>
            <person name="Pepin K.H."/>
            <person name="Bhonagiri V."/>
            <person name="Zhang X."/>
            <person name="Suruliraj S."/>
            <person name="Warren W."/>
            <person name="Mitreva M."/>
            <person name="Mardis E.R."/>
            <person name="Wilson R.K."/>
        </authorList>
    </citation>
    <scope>NUCLEOTIDE SEQUENCE [LARGE SCALE GENOMIC DNA]</scope>
    <source>
        <strain evidence="3 4">F0055</strain>
    </source>
</reference>
<dbReference type="HOGENOM" id="CLU_546119_0_0_10"/>
<evidence type="ECO:0000256" key="1">
    <source>
        <dbReference type="SAM" id="SignalP"/>
    </source>
</evidence>
<feature type="chain" id="PRO_5003955290" description="Lipocalin-like domain-containing protein" evidence="1">
    <location>
        <begin position="20"/>
        <end position="499"/>
    </location>
</feature>
<dbReference type="Proteomes" id="UP000010433">
    <property type="component" value="Unassembled WGS sequence"/>
</dbReference>
<evidence type="ECO:0000313" key="3">
    <source>
        <dbReference type="EMBL" id="EKY03872.1"/>
    </source>
</evidence>
<feature type="domain" description="Lipocalin-like" evidence="2">
    <location>
        <begin position="19"/>
        <end position="145"/>
    </location>
</feature>
<dbReference type="InterPro" id="IPR024311">
    <property type="entry name" value="Lipocalin-like"/>
</dbReference>
<proteinExistence type="predicted"/>
<accession>L1NL30</accession>
<gene>
    <name evidence="3" type="ORF">HMPREF9151_00181</name>
</gene>
<feature type="signal peptide" evidence="1">
    <location>
        <begin position="1"/>
        <end position="19"/>
    </location>
</feature>
<dbReference type="InterPro" id="IPR038653">
    <property type="entry name" value="Put_CMD_sf"/>
</dbReference>
<dbReference type="Pfam" id="PF13944">
    <property type="entry name" value="Calycin_like"/>
    <property type="match status" value="1"/>
</dbReference>
<sequence length="499" mass="53569">MQKIFTSLVLAFSSLAAMATNYSDVMTVKINGEIASNATTTISVDKQGDGSYKLKLADFTLTGGGSNIPVGTINITASGVDKGKYTLLHAKQDIQIENGSTGEGWIGPSLGAVPVSLLAKQTADKLYAVISINFQSLDIQVQFGGGYQVPNSDFELFTASNGEPDRWHSFKSASGGYASMVGENNHISVSNLTRPGSTGTHSVEIKAIEKTYFFVVTVLANGTLTTGRINAGGTSAKDKKNNSFLDMSKADKDANGDPFYTPLVGRPDKLDLWVKFKQGKPNSGHPYATAKAVITDGTYYQLPEDKTYTNKMAEAITNTIESKGNEWQHLSIPFNYVNASVEPKAVLVTISTNATPGEGSNNDLLYVDDLSFVYDFGVKKISIKGEELSGFNEATTEYTYSKVAGITADDIAVETVGHGTIVHKEVAGAKATIVVASDDLLQNRVYTLNLTTGITEVPTTFDDSVVIYDLNGIRVSDMNRRGVYILKDGKGNTRKVVKN</sequence>